<sequence>MFSLPDTLVFHSTHGSAILIGCREDGYQIGGSMARGVGHVFFQRAVEGSARGIDFDKVHELVATIPGGANWVDLRCPVLDERDSRDGLTQSVDLDLPLLSSVRLADLNCELRTIWVMTYSHGKFSGESILEVRSWADVPVSWNTHLQKIHKVAALMELNASRSVPVEIQTILNHDDPGEGRGSHGEALAVGPRRSAIQAWSSEAEGYARPAVELVMFEDLGSEGLIRWIRLYEKYKRALTSLLGMSVWSSGIPAETTLVHAGAGLDALGLAILRHKDQKSSKSADSTPVELKLMRIVDDCLDSLPYSEEVAKDWVRDMSSAYNSLKHSLRVMPEHEVMVNVNRKCNIIVRAWVAKELGISPEHIKFSLRNDSFYGDVVVLD</sequence>
<dbReference type="Pfam" id="PF18862">
    <property type="entry name" value="ApeA_NTD1"/>
    <property type="match status" value="1"/>
</dbReference>
<accession>A0A4Q8AG10</accession>
<dbReference type="InterPro" id="IPR041223">
    <property type="entry name" value="ApeA_NTD"/>
</dbReference>
<feature type="domain" description="ApeA N-terminal" evidence="1">
    <location>
        <begin position="14"/>
        <end position="179"/>
    </location>
</feature>
<evidence type="ECO:0000313" key="3">
    <source>
        <dbReference type="Proteomes" id="UP000292685"/>
    </source>
</evidence>
<reference evidence="2 3" key="1">
    <citation type="submission" date="2019-02" db="EMBL/GenBank/DDBJ databases">
        <title>Sequencing the genomes of 1000 actinobacteria strains.</title>
        <authorList>
            <person name="Klenk H.-P."/>
        </authorList>
    </citation>
    <scope>NUCLEOTIDE SEQUENCE [LARGE SCALE GENOMIC DNA]</scope>
    <source>
        <strain evidence="2 3">DSM 17364</strain>
    </source>
</reference>
<evidence type="ECO:0000313" key="2">
    <source>
        <dbReference type="EMBL" id="RZU62675.1"/>
    </source>
</evidence>
<organism evidence="2 3">
    <name type="scientific">Zhihengliuella halotolerans</name>
    <dbReference type="NCBI Taxonomy" id="370736"/>
    <lineage>
        <taxon>Bacteria</taxon>
        <taxon>Bacillati</taxon>
        <taxon>Actinomycetota</taxon>
        <taxon>Actinomycetes</taxon>
        <taxon>Micrococcales</taxon>
        <taxon>Micrococcaceae</taxon>
        <taxon>Zhihengliuella</taxon>
    </lineage>
</organism>
<dbReference type="AlphaFoldDB" id="A0A4Q8AG10"/>
<comment type="caution">
    <text evidence="2">The sequence shown here is derived from an EMBL/GenBank/DDBJ whole genome shotgun (WGS) entry which is preliminary data.</text>
</comment>
<proteinExistence type="predicted"/>
<protein>
    <recommendedName>
        <fullName evidence="1">ApeA N-terminal domain-containing protein</fullName>
    </recommendedName>
</protein>
<evidence type="ECO:0000259" key="1">
    <source>
        <dbReference type="Pfam" id="PF18862"/>
    </source>
</evidence>
<dbReference type="Proteomes" id="UP000292685">
    <property type="component" value="Unassembled WGS sequence"/>
</dbReference>
<keyword evidence="3" id="KW-1185">Reference proteome</keyword>
<gene>
    <name evidence="2" type="ORF">EV380_2275</name>
</gene>
<dbReference type="EMBL" id="SHLA01000001">
    <property type="protein sequence ID" value="RZU62675.1"/>
    <property type="molecule type" value="Genomic_DNA"/>
</dbReference>
<name>A0A4Q8AG10_9MICC</name>